<accession>A0AAE0CBB4</accession>
<proteinExistence type="predicted"/>
<dbReference type="AlphaFoldDB" id="A0AAE0CBB4"/>
<protein>
    <submittedName>
        <fullName evidence="2">Uncharacterized protein</fullName>
    </submittedName>
</protein>
<comment type="caution">
    <text evidence="2">The sequence shown here is derived from an EMBL/GenBank/DDBJ whole genome shotgun (WGS) entry which is preliminary data.</text>
</comment>
<evidence type="ECO:0000313" key="3">
    <source>
        <dbReference type="Proteomes" id="UP001190700"/>
    </source>
</evidence>
<keyword evidence="3" id="KW-1185">Reference proteome</keyword>
<dbReference type="Proteomes" id="UP001190700">
    <property type="component" value="Unassembled WGS sequence"/>
</dbReference>
<evidence type="ECO:0000313" key="2">
    <source>
        <dbReference type="EMBL" id="KAK3251891.1"/>
    </source>
</evidence>
<reference evidence="2 3" key="1">
    <citation type="journal article" date="2015" name="Genome Biol. Evol.">
        <title>Comparative Genomics of a Bacterivorous Green Alga Reveals Evolutionary Causalities and Consequences of Phago-Mixotrophic Mode of Nutrition.</title>
        <authorList>
            <person name="Burns J.A."/>
            <person name="Paasch A."/>
            <person name="Narechania A."/>
            <person name="Kim E."/>
        </authorList>
    </citation>
    <scope>NUCLEOTIDE SEQUENCE [LARGE SCALE GENOMIC DNA]</scope>
    <source>
        <strain evidence="2 3">PLY_AMNH</strain>
    </source>
</reference>
<organism evidence="2 3">
    <name type="scientific">Cymbomonas tetramitiformis</name>
    <dbReference type="NCBI Taxonomy" id="36881"/>
    <lineage>
        <taxon>Eukaryota</taxon>
        <taxon>Viridiplantae</taxon>
        <taxon>Chlorophyta</taxon>
        <taxon>Pyramimonadophyceae</taxon>
        <taxon>Pyramimonadales</taxon>
        <taxon>Pyramimonadaceae</taxon>
        <taxon>Cymbomonas</taxon>
    </lineage>
</organism>
<gene>
    <name evidence="2" type="ORF">CYMTET_38788</name>
</gene>
<sequence length="179" mass="18911">MVGGVELLTRPAREWAGGKSWWAALGRPQGVPWMCGEAEDVGPAMCGEVCSGGGPMALGAIAYGAHRPYSNLLRSAPRNHSEGYRLEMGPGSAAEDSLDGSPLGEVSWEPLPRVLVLTHAGLLRPWESLTMMASCSYEVPSSLAAERSVQGPRYEGVMSASGKGLRGRLSGRGELKGRM</sequence>
<feature type="region of interest" description="Disordered" evidence="1">
    <location>
        <begin position="155"/>
        <end position="179"/>
    </location>
</feature>
<name>A0AAE0CBB4_9CHLO</name>
<evidence type="ECO:0000256" key="1">
    <source>
        <dbReference type="SAM" id="MobiDB-lite"/>
    </source>
</evidence>
<dbReference type="EMBL" id="LGRX02025768">
    <property type="protein sequence ID" value="KAK3251891.1"/>
    <property type="molecule type" value="Genomic_DNA"/>
</dbReference>